<keyword evidence="2" id="KW-0732">Signal</keyword>
<feature type="chain" id="PRO_5040114733" evidence="2">
    <location>
        <begin position="16"/>
        <end position="315"/>
    </location>
</feature>
<reference evidence="3" key="1">
    <citation type="journal article" date="2020" name="Nat. Commun.">
        <title>Large-scale genome sequencing of mycorrhizal fungi provides insights into the early evolution of symbiotic traits.</title>
        <authorList>
            <person name="Miyauchi S."/>
            <person name="Kiss E."/>
            <person name="Kuo A."/>
            <person name="Drula E."/>
            <person name="Kohler A."/>
            <person name="Sanchez-Garcia M."/>
            <person name="Morin E."/>
            <person name="Andreopoulos B."/>
            <person name="Barry K.W."/>
            <person name="Bonito G."/>
            <person name="Buee M."/>
            <person name="Carver A."/>
            <person name="Chen C."/>
            <person name="Cichocki N."/>
            <person name="Clum A."/>
            <person name="Culley D."/>
            <person name="Crous P.W."/>
            <person name="Fauchery L."/>
            <person name="Girlanda M."/>
            <person name="Hayes R.D."/>
            <person name="Keri Z."/>
            <person name="LaButti K."/>
            <person name="Lipzen A."/>
            <person name="Lombard V."/>
            <person name="Magnuson J."/>
            <person name="Maillard F."/>
            <person name="Murat C."/>
            <person name="Nolan M."/>
            <person name="Ohm R.A."/>
            <person name="Pangilinan J."/>
            <person name="Pereira M.F."/>
            <person name="Perotto S."/>
            <person name="Peter M."/>
            <person name="Pfister S."/>
            <person name="Riley R."/>
            <person name="Sitrit Y."/>
            <person name="Stielow J.B."/>
            <person name="Szollosi G."/>
            <person name="Zifcakova L."/>
            <person name="Stursova M."/>
            <person name="Spatafora J.W."/>
            <person name="Tedersoo L."/>
            <person name="Vaario L.M."/>
            <person name="Yamada A."/>
            <person name="Yan M."/>
            <person name="Wang P."/>
            <person name="Xu J."/>
            <person name="Bruns T."/>
            <person name="Baldrian P."/>
            <person name="Vilgalys R."/>
            <person name="Dunand C."/>
            <person name="Henrissat B."/>
            <person name="Grigoriev I.V."/>
            <person name="Hibbett D."/>
            <person name="Nagy L.G."/>
            <person name="Martin F.M."/>
        </authorList>
    </citation>
    <scope>NUCLEOTIDE SEQUENCE</scope>
    <source>
        <strain evidence="3">UH-Tt-Lm1</strain>
    </source>
</reference>
<protein>
    <submittedName>
        <fullName evidence="3">Uncharacterized protein</fullName>
    </submittedName>
</protein>
<evidence type="ECO:0000256" key="1">
    <source>
        <dbReference type="SAM" id="MobiDB-lite"/>
    </source>
</evidence>
<evidence type="ECO:0000313" key="3">
    <source>
        <dbReference type="EMBL" id="KAF9786507.1"/>
    </source>
</evidence>
<comment type="caution">
    <text evidence="3">The sequence shown here is derived from an EMBL/GenBank/DDBJ whole genome shotgun (WGS) entry which is preliminary data.</text>
</comment>
<name>A0A9P6HGX8_9AGAM</name>
<evidence type="ECO:0000256" key="2">
    <source>
        <dbReference type="SAM" id="SignalP"/>
    </source>
</evidence>
<proteinExistence type="predicted"/>
<feature type="region of interest" description="Disordered" evidence="1">
    <location>
        <begin position="113"/>
        <end position="149"/>
    </location>
</feature>
<accession>A0A9P6HGX8</accession>
<dbReference type="AlphaFoldDB" id="A0A9P6HGX8"/>
<sequence length="315" mass="35854">MSYSLLFFWFSLSLPFSGPPMSEINALRSHLLDPSLPKRRGRPSNAVIAARAAMLVAAQPKAHAHAFKKQQLARDSSPSSSEDDLDDFNFAAETDRIYRAKLGFDFDPFASDDDPFRPIPSTSQLLTQDDDKASFTPSPHKISWEDSPVTFHDNDYPYEDTSVTLVTRSDDLSDDRWDHDQSAPMDLEEVLDPTFLTENDTQHDAQIPHNLKKWDIIPPTSFRWTRESMDLPRFSPRRYATKGLQRKIIMSASSYHPSYPAHPHHHQLYSNPHPLKSVSKTRPLPPPLLALPAQKFRGPGMYPGIVKRRPDNTRP</sequence>
<reference evidence="3" key="2">
    <citation type="submission" date="2020-11" db="EMBL/GenBank/DDBJ databases">
        <authorList>
            <consortium name="DOE Joint Genome Institute"/>
            <person name="Kuo A."/>
            <person name="Miyauchi S."/>
            <person name="Kiss E."/>
            <person name="Drula E."/>
            <person name="Kohler A."/>
            <person name="Sanchez-Garcia M."/>
            <person name="Andreopoulos B."/>
            <person name="Barry K.W."/>
            <person name="Bonito G."/>
            <person name="Buee M."/>
            <person name="Carver A."/>
            <person name="Chen C."/>
            <person name="Cichocki N."/>
            <person name="Clum A."/>
            <person name="Culley D."/>
            <person name="Crous P.W."/>
            <person name="Fauchery L."/>
            <person name="Girlanda M."/>
            <person name="Hayes R."/>
            <person name="Keri Z."/>
            <person name="Labutti K."/>
            <person name="Lipzen A."/>
            <person name="Lombard V."/>
            <person name="Magnuson J."/>
            <person name="Maillard F."/>
            <person name="Morin E."/>
            <person name="Murat C."/>
            <person name="Nolan M."/>
            <person name="Ohm R."/>
            <person name="Pangilinan J."/>
            <person name="Pereira M."/>
            <person name="Perotto S."/>
            <person name="Peter M."/>
            <person name="Riley R."/>
            <person name="Sitrit Y."/>
            <person name="Stielow B."/>
            <person name="Szollosi G."/>
            <person name="Zifcakova L."/>
            <person name="Stursova M."/>
            <person name="Spatafora J.W."/>
            <person name="Tedersoo L."/>
            <person name="Vaario L.-M."/>
            <person name="Yamada A."/>
            <person name="Yan M."/>
            <person name="Wang P."/>
            <person name="Xu J."/>
            <person name="Bruns T."/>
            <person name="Baldrian P."/>
            <person name="Vilgalys R."/>
            <person name="Henrissat B."/>
            <person name="Grigoriev I.V."/>
            <person name="Hibbett D."/>
            <person name="Nagy L.G."/>
            <person name="Martin F.M."/>
        </authorList>
    </citation>
    <scope>NUCLEOTIDE SEQUENCE</scope>
    <source>
        <strain evidence="3">UH-Tt-Lm1</strain>
    </source>
</reference>
<dbReference type="OrthoDB" id="10497721at2759"/>
<feature type="signal peptide" evidence="2">
    <location>
        <begin position="1"/>
        <end position="15"/>
    </location>
</feature>
<keyword evidence="4" id="KW-1185">Reference proteome</keyword>
<organism evidence="3 4">
    <name type="scientific">Thelephora terrestris</name>
    <dbReference type="NCBI Taxonomy" id="56493"/>
    <lineage>
        <taxon>Eukaryota</taxon>
        <taxon>Fungi</taxon>
        <taxon>Dikarya</taxon>
        <taxon>Basidiomycota</taxon>
        <taxon>Agaricomycotina</taxon>
        <taxon>Agaricomycetes</taxon>
        <taxon>Thelephorales</taxon>
        <taxon>Thelephoraceae</taxon>
        <taxon>Thelephora</taxon>
    </lineage>
</organism>
<gene>
    <name evidence="3" type="ORF">BJ322DRAFT_1210876</name>
</gene>
<dbReference type="Proteomes" id="UP000736335">
    <property type="component" value="Unassembled WGS sequence"/>
</dbReference>
<dbReference type="EMBL" id="WIUZ02000006">
    <property type="protein sequence ID" value="KAF9786507.1"/>
    <property type="molecule type" value="Genomic_DNA"/>
</dbReference>
<evidence type="ECO:0000313" key="4">
    <source>
        <dbReference type="Proteomes" id="UP000736335"/>
    </source>
</evidence>